<comment type="caution">
    <text evidence="4">The sequence shown here is derived from an EMBL/GenBank/DDBJ whole genome shotgun (WGS) entry which is preliminary data.</text>
</comment>
<reference evidence="4" key="1">
    <citation type="journal article" date="2021" name="PeerJ">
        <title>Extensive microbial diversity within the chicken gut microbiome revealed by metagenomics and culture.</title>
        <authorList>
            <person name="Gilroy R."/>
            <person name="Ravi A."/>
            <person name="Getino M."/>
            <person name="Pursley I."/>
            <person name="Horton D.L."/>
            <person name="Alikhan N.F."/>
            <person name="Baker D."/>
            <person name="Gharbi K."/>
            <person name="Hall N."/>
            <person name="Watson M."/>
            <person name="Adriaenssens E.M."/>
            <person name="Foster-Nyarko E."/>
            <person name="Jarju S."/>
            <person name="Secka A."/>
            <person name="Antonio M."/>
            <person name="Oren A."/>
            <person name="Chaudhuri R.R."/>
            <person name="La Ragione R."/>
            <person name="Hildebrand F."/>
            <person name="Pallen M.J."/>
        </authorList>
    </citation>
    <scope>NUCLEOTIDE SEQUENCE</scope>
    <source>
        <strain evidence="4">Gambia16-554</strain>
    </source>
</reference>
<gene>
    <name evidence="4" type="ORF">IAC04_08015</name>
</gene>
<dbReference type="EMBL" id="DXAW01000136">
    <property type="protein sequence ID" value="HIZ86421.1"/>
    <property type="molecule type" value="Genomic_DNA"/>
</dbReference>
<keyword evidence="1" id="KW-0479">Metal-binding</keyword>
<sequence length="203" mass="23057">MLIRPSRLIRKIYPSFIWSFPKETDGLFLTFDDGPCPQVTPWVLDQLDDCGAKATFFCIGKNVELYPDLFDEIVRRGHAVGSHSYSHVPGWGMDVDDYVQDVDMAAGLIGTNLYRPPYAKITRRQADVLSPRYNIVMWSIISRDYNRKLGHKACARNVLPYLSPGSITVFHDSMKASKNLWYALPKTLEAVSKAGWKCKPILL</sequence>
<proteinExistence type="predicted"/>
<accession>A0A9D2KAX4</accession>
<evidence type="ECO:0000259" key="3">
    <source>
        <dbReference type="PROSITE" id="PS51677"/>
    </source>
</evidence>
<keyword evidence="2" id="KW-0378">Hydrolase</keyword>
<dbReference type="PANTHER" id="PTHR10587">
    <property type="entry name" value="GLYCOSYL TRANSFERASE-RELATED"/>
    <property type="match status" value="1"/>
</dbReference>
<evidence type="ECO:0000313" key="5">
    <source>
        <dbReference type="Proteomes" id="UP000824115"/>
    </source>
</evidence>
<dbReference type="GO" id="GO:0016810">
    <property type="term" value="F:hydrolase activity, acting on carbon-nitrogen (but not peptide) bonds"/>
    <property type="evidence" value="ECO:0007669"/>
    <property type="project" value="InterPro"/>
</dbReference>
<dbReference type="Proteomes" id="UP000824115">
    <property type="component" value="Unassembled WGS sequence"/>
</dbReference>
<dbReference type="PANTHER" id="PTHR10587:SF133">
    <property type="entry name" value="CHITIN DEACETYLASE 1-RELATED"/>
    <property type="match status" value="1"/>
</dbReference>
<evidence type="ECO:0000313" key="4">
    <source>
        <dbReference type="EMBL" id="HIZ86421.1"/>
    </source>
</evidence>
<feature type="domain" description="NodB homology" evidence="3">
    <location>
        <begin position="25"/>
        <end position="203"/>
    </location>
</feature>
<dbReference type="Gene3D" id="3.20.20.370">
    <property type="entry name" value="Glycoside hydrolase/deacetylase"/>
    <property type="match status" value="1"/>
</dbReference>
<evidence type="ECO:0000256" key="1">
    <source>
        <dbReference type="ARBA" id="ARBA00022723"/>
    </source>
</evidence>
<dbReference type="GO" id="GO:0005975">
    <property type="term" value="P:carbohydrate metabolic process"/>
    <property type="evidence" value="ECO:0007669"/>
    <property type="project" value="InterPro"/>
</dbReference>
<dbReference type="AlphaFoldDB" id="A0A9D2KAX4"/>
<organism evidence="4 5">
    <name type="scientific">Candidatus Coprenecus stercoravium</name>
    <dbReference type="NCBI Taxonomy" id="2840735"/>
    <lineage>
        <taxon>Bacteria</taxon>
        <taxon>Pseudomonadati</taxon>
        <taxon>Bacteroidota</taxon>
        <taxon>Bacteroidia</taxon>
        <taxon>Bacteroidales</taxon>
        <taxon>Rikenellaceae</taxon>
        <taxon>Rikenellaceae incertae sedis</taxon>
        <taxon>Candidatus Coprenecus</taxon>
    </lineage>
</organism>
<dbReference type="InterPro" id="IPR002509">
    <property type="entry name" value="NODB_dom"/>
</dbReference>
<dbReference type="SUPFAM" id="SSF88713">
    <property type="entry name" value="Glycoside hydrolase/deacetylase"/>
    <property type="match status" value="1"/>
</dbReference>
<dbReference type="InterPro" id="IPR011330">
    <property type="entry name" value="Glyco_hydro/deAcase_b/a-brl"/>
</dbReference>
<dbReference type="CDD" id="cd10917">
    <property type="entry name" value="CE4_NodB_like_6s_7s"/>
    <property type="match status" value="1"/>
</dbReference>
<evidence type="ECO:0000256" key="2">
    <source>
        <dbReference type="ARBA" id="ARBA00022801"/>
    </source>
</evidence>
<dbReference type="PROSITE" id="PS51677">
    <property type="entry name" value="NODB"/>
    <property type="match status" value="1"/>
</dbReference>
<protein>
    <submittedName>
        <fullName evidence="4">Polysaccharide deacetylase family protein</fullName>
    </submittedName>
</protein>
<dbReference type="GO" id="GO:0046872">
    <property type="term" value="F:metal ion binding"/>
    <property type="evidence" value="ECO:0007669"/>
    <property type="project" value="UniProtKB-KW"/>
</dbReference>
<dbReference type="InterPro" id="IPR050248">
    <property type="entry name" value="Polysacc_deacetylase_ArnD"/>
</dbReference>
<reference evidence="4" key="2">
    <citation type="submission" date="2021-04" db="EMBL/GenBank/DDBJ databases">
        <authorList>
            <person name="Gilroy R."/>
        </authorList>
    </citation>
    <scope>NUCLEOTIDE SEQUENCE</scope>
    <source>
        <strain evidence="4">Gambia16-554</strain>
    </source>
</reference>
<name>A0A9D2KAX4_9BACT</name>
<dbReference type="GO" id="GO:0016020">
    <property type="term" value="C:membrane"/>
    <property type="evidence" value="ECO:0007669"/>
    <property type="project" value="TreeGrafter"/>
</dbReference>
<dbReference type="Pfam" id="PF01522">
    <property type="entry name" value="Polysacc_deac_1"/>
    <property type="match status" value="1"/>
</dbReference>